<evidence type="ECO:0000313" key="3">
    <source>
        <dbReference type="Proteomes" id="UP000078542"/>
    </source>
</evidence>
<feature type="compositionally biased region" description="Polar residues" evidence="1">
    <location>
        <begin position="61"/>
        <end position="70"/>
    </location>
</feature>
<accession>A0A151INV3</accession>
<dbReference type="Proteomes" id="UP000078542">
    <property type="component" value="Unassembled WGS sequence"/>
</dbReference>
<sequence>MFYNNVPTKTAVGNEGGRKYSPAATKKFIFFQLRDERRSEGRFSLRREGLSTPLTLSESKTLALGGTTSDRPGDSGHQEVSPSVGICTGSLAEASLGVVFGIHSKYLIIHFFFSAKETCTCFEIVVSPLKDSLNYNLTYNRNVSRRCANLRKSILRRSLPTSRNQTRTTFFFKSSFSAIAAIFSPDGRGCTAKYASNERFSGAAMLVRFRFFSPAGNTEGASGSRRLFFAWASASSSHAWRIGLRAIMLLCESVSDSKRQIVDCERAPTPGSLRLASALPTSACVTPSLMRRCLNRSAKASNSRGSVSASGCRPAAAAAAAAAAIAGWWCAGCGTLPPPPPRLL</sequence>
<proteinExistence type="predicted"/>
<name>A0A151INV3_9HYME</name>
<feature type="region of interest" description="Disordered" evidence="1">
    <location>
        <begin position="61"/>
        <end position="81"/>
    </location>
</feature>
<gene>
    <name evidence="2" type="ORF">ALC62_01939</name>
</gene>
<organism evidence="2 3">
    <name type="scientific">Cyphomyrmex costatus</name>
    <dbReference type="NCBI Taxonomy" id="456900"/>
    <lineage>
        <taxon>Eukaryota</taxon>
        <taxon>Metazoa</taxon>
        <taxon>Ecdysozoa</taxon>
        <taxon>Arthropoda</taxon>
        <taxon>Hexapoda</taxon>
        <taxon>Insecta</taxon>
        <taxon>Pterygota</taxon>
        <taxon>Neoptera</taxon>
        <taxon>Endopterygota</taxon>
        <taxon>Hymenoptera</taxon>
        <taxon>Apocrita</taxon>
        <taxon>Aculeata</taxon>
        <taxon>Formicoidea</taxon>
        <taxon>Formicidae</taxon>
        <taxon>Myrmicinae</taxon>
        <taxon>Cyphomyrmex</taxon>
    </lineage>
</organism>
<evidence type="ECO:0000313" key="2">
    <source>
        <dbReference type="EMBL" id="KYN07131.1"/>
    </source>
</evidence>
<keyword evidence="3" id="KW-1185">Reference proteome</keyword>
<reference evidence="2 3" key="1">
    <citation type="submission" date="2016-03" db="EMBL/GenBank/DDBJ databases">
        <title>Cyphomyrmex costatus WGS genome.</title>
        <authorList>
            <person name="Nygaard S."/>
            <person name="Hu H."/>
            <person name="Boomsma J."/>
            <person name="Zhang G."/>
        </authorList>
    </citation>
    <scope>NUCLEOTIDE SEQUENCE [LARGE SCALE GENOMIC DNA]</scope>
    <source>
        <strain evidence="2">MS0001</strain>
        <tissue evidence="2">Whole body</tissue>
    </source>
</reference>
<evidence type="ECO:0000256" key="1">
    <source>
        <dbReference type="SAM" id="MobiDB-lite"/>
    </source>
</evidence>
<dbReference type="AlphaFoldDB" id="A0A151INV3"/>
<protein>
    <submittedName>
        <fullName evidence="2">Uncharacterized protein</fullName>
    </submittedName>
</protein>
<dbReference type="EMBL" id="KQ976914">
    <property type="protein sequence ID" value="KYN07131.1"/>
    <property type="molecule type" value="Genomic_DNA"/>
</dbReference>